<dbReference type="HOGENOM" id="CLU_507510_0_0_1"/>
<dbReference type="Gramene" id="CMT377CT">
    <property type="protein sequence ID" value="CMT377CT"/>
    <property type="gene ID" value="CMT377C"/>
</dbReference>
<reference evidence="2 3" key="2">
    <citation type="journal article" date="2007" name="BMC Biol.">
        <title>A 100%-complete sequence reveals unusually simple genomic features in the hot-spring red alga Cyanidioschyzon merolae.</title>
        <authorList>
            <person name="Nozaki H."/>
            <person name="Takano H."/>
            <person name="Misumi O."/>
            <person name="Terasawa K."/>
            <person name="Matsuzaki M."/>
            <person name="Maruyama S."/>
            <person name="Nishida K."/>
            <person name="Yagisawa F."/>
            <person name="Yoshida Y."/>
            <person name="Fujiwara T."/>
            <person name="Takio S."/>
            <person name="Tamura K."/>
            <person name="Chung S.J."/>
            <person name="Nakamura S."/>
            <person name="Kuroiwa H."/>
            <person name="Tanaka K."/>
            <person name="Sato N."/>
            <person name="Kuroiwa T."/>
        </authorList>
    </citation>
    <scope>NUCLEOTIDE SEQUENCE [LARGE SCALE GENOMIC DNA]</scope>
    <source>
        <strain evidence="2 3">10D</strain>
    </source>
</reference>
<evidence type="ECO:0000313" key="2">
    <source>
        <dbReference type="EMBL" id="BAM83327.1"/>
    </source>
</evidence>
<feature type="compositionally biased region" description="Basic and acidic residues" evidence="1">
    <location>
        <begin position="102"/>
        <end position="117"/>
    </location>
</feature>
<evidence type="ECO:0000313" key="3">
    <source>
        <dbReference type="Proteomes" id="UP000007014"/>
    </source>
</evidence>
<gene>
    <name evidence="2" type="ORF">CYME_CMT377C</name>
</gene>
<dbReference type="RefSeq" id="XP_005539363.1">
    <property type="nucleotide sequence ID" value="XM_005539306.1"/>
</dbReference>
<keyword evidence="3" id="KW-1185">Reference proteome</keyword>
<dbReference type="GeneID" id="16998128"/>
<dbReference type="KEGG" id="cme:CYME_CMT377C"/>
<protein>
    <submittedName>
        <fullName evidence="2">Uncharacterized protein</fullName>
    </submittedName>
</protein>
<name>M1VIF1_CYAM1</name>
<reference evidence="2 3" key="1">
    <citation type="journal article" date="2004" name="Nature">
        <title>Genome sequence of the ultrasmall unicellular red alga Cyanidioschyzon merolae 10D.</title>
        <authorList>
            <person name="Matsuzaki M."/>
            <person name="Misumi O."/>
            <person name="Shin-i T."/>
            <person name="Maruyama S."/>
            <person name="Takahara M."/>
            <person name="Miyagishima S."/>
            <person name="Mori T."/>
            <person name="Nishida K."/>
            <person name="Yagisawa F."/>
            <person name="Nishida K."/>
            <person name="Yoshida Y."/>
            <person name="Nishimura Y."/>
            <person name="Nakao S."/>
            <person name="Kobayashi T."/>
            <person name="Momoyama Y."/>
            <person name="Higashiyama T."/>
            <person name="Minoda A."/>
            <person name="Sano M."/>
            <person name="Nomoto H."/>
            <person name="Oishi K."/>
            <person name="Hayashi H."/>
            <person name="Ohta F."/>
            <person name="Nishizaka S."/>
            <person name="Haga S."/>
            <person name="Miura S."/>
            <person name="Morishita T."/>
            <person name="Kabeya Y."/>
            <person name="Terasawa K."/>
            <person name="Suzuki Y."/>
            <person name="Ishii Y."/>
            <person name="Asakawa S."/>
            <person name="Takano H."/>
            <person name="Ohta N."/>
            <person name="Kuroiwa H."/>
            <person name="Tanaka K."/>
            <person name="Shimizu N."/>
            <person name="Sugano S."/>
            <person name="Sato N."/>
            <person name="Nozaki H."/>
            <person name="Ogasawara N."/>
            <person name="Kohara Y."/>
            <person name="Kuroiwa T."/>
        </authorList>
    </citation>
    <scope>NUCLEOTIDE SEQUENCE [LARGE SCALE GENOMIC DNA]</scope>
    <source>
        <strain evidence="2 3">10D</strain>
    </source>
</reference>
<accession>M1VIF1</accession>
<organism evidence="2 3">
    <name type="scientific">Cyanidioschyzon merolae (strain NIES-3377 / 10D)</name>
    <name type="common">Unicellular red alga</name>
    <dbReference type="NCBI Taxonomy" id="280699"/>
    <lineage>
        <taxon>Eukaryota</taxon>
        <taxon>Rhodophyta</taxon>
        <taxon>Bangiophyceae</taxon>
        <taxon>Cyanidiales</taxon>
        <taxon>Cyanidiaceae</taxon>
        <taxon>Cyanidioschyzon</taxon>
    </lineage>
</organism>
<feature type="region of interest" description="Disordered" evidence="1">
    <location>
        <begin position="73"/>
        <end position="153"/>
    </location>
</feature>
<evidence type="ECO:0000256" key="1">
    <source>
        <dbReference type="SAM" id="MobiDB-lite"/>
    </source>
</evidence>
<sequence>MLCFFPGNLLPLEAGTASLGLRAHRWVQQERHSGRWRTLPQPRLRHPFWNVSERARTGLTTATRAGELVALAKKGRTRAKRKPGGGDGATTGARQQPAGAPRQERAEQAASRTHSELEPQDAENWNDENSHRLETEPNYGPALNDAEDGEFEGRNGRHLANLRSDMNGSGALQTDERHELLLEQPQAEEALQKLLSGISLRSNQELLRVAQALQLSADKLRRNRAPMSYQFRELLVFAEKLLLRDEDLSRLENARAASTGEPPYAAVQRVALQGLSEQALTAVAANRHYFDNRFFYGLSASRLLAEHRGNSEERDRLTLLAFRAQQSVRIIDAPLMRALNHAERTVQMLLDTVLGSSVETLEYAVDSIIGEVSAADLEAIWLVLYAAAAAWEIRRLQDPRTVNHSVVQAIVYIRRQLRTRDVYREKLPLDFHWLTQVALAVSPQDEELLLRSPPNLVETTARVGGLAAALAQTTSNAYIALSRVFSTVYDSLRRLGFEVGDVLEDADDIISSPQIEIREPKVRSRFEKFSVDMIEAP</sequence>
<dbReference type="OrthoDB" id="10512557at2759"/>
<dbReference type="Proteomes" id="UP000007014">
    <property type="component" value="Chromosome 20"/>
</dbReference>
<dbReference type="EMBL" id="AP006502">
    <property type="protein sequence ID" value="BAM83327.1"/>
    <property type="molecule type" value="Genomic_DNA"/>
</dbReference>
<feature type="compositionally biased region" description="Basic residues" evidence="1">
    <location>
        <begin position="73"/>
        <end position="83"/>
    </location>
</feature>
<proteinExistence type="predicted"/>
<dbReference type="AlphaFoldDB" id="M1VIF1"/>